<dbReference type="RefSeq" id="WP_108403303.1">
    <property type="nucleotide sequence ID" value="NZ_CP026948.1"/>
</dbReference>
<name>A0A2S0WC22_9CORY</name>
<dbReference type="Proteomes" id="UP000244754">
    <property type="component" value="Chromosome"/>
</dbReference>
<sequence length="306" mass="32689">MTATPALPGASMDRELHSQPDVWRAALDLAERGVFADVTFPGRGASVAVIGCGTSWFVAQAYAALREDNGYGPTDAYTPTEMRLGRTYDAYVLISRSGTTTEVAELIDSLPDGAHTIAVVGVADSPIAHKATQVIDLGFADEESVVQTRFATTALMALRTTVEDLDYLRGLPASAQAALEEEPEDGLVNAEQYTFLGSRFALGLAQEAALKMRESSQAWTESYNSMEYRHGPIAIAAPGRIVWALSEVPEGLADQVAATGASLITHGEDPLVELVRLHKVALETSRARGLDADAPRSLTRSVILDK</sequence>
<dbReference type="GO" id="GO:1901135">
    <property type="term" value="P:carbohydrate derivative metabolic process"/>
    <property type="evidence" value="ECO:0007669"/>
    <property type="project" value="InterPro"/>
</dbReference>
<dbReference type="PANTHER" id="PTHR10937">
    <property type="entry name" value="GLUCOSAMINE--FRUCTOSE-6-PHOSPHATE AMINOTRANSFERASE, ISOMERIZING"/>
    <property type="match status" value="1"/>
</dbReference>
<proteinExistence type="predicted"/>
<dbReference type="AlphaFoldDB" id="A0A2S0WC22"/>
<accession>A0A2S0WC22</accession>
<dbReference type="EMBL" id="CP026948">
    <property type="protein sequence ID" value="AWB83308.1"/>
    <property type="molecule type" value="Genomic_DNA"/>
</dbReference>
<protein>
    <submittedName>
        <fullName evidence="1">Sugar isomerase</fullName>
    </submittedName>
</protein>
<dbReference type="SUPFAM" id="SSF53697">
    <property type="entry name" value="SIS domain"/>
    <property type="match status" value="1"/>
</dbReference>
<dbReference type="PROSITE" id="PS51464">
    <property type="entry name" value="SIS"/>
    <property type="match status" value="1"/>
</dbReference>
<dbReference type="InterPro" id="IPR046348">
    <property type="entry name" value="SIS_dom_sf"/>
</dbReference>
<dbReference type="Pfam" id="PF01380">
    <property type="entry name" value="SIS"/>
    <property type="match status" value="1"/>
</dbReference>
<dbReference type="InterPro" id="IPR001347">
    <property type="entry name" value="SIS_dom"/>
</dbReference>
<gene>
    <name evidence="1" type="ORF">C3E79_01415</name>
</gene>
<dbReference type="OrthoDB" id="367283at2"/>
<dbReference type="InterPro" id="IPR035466">
    <property type="entry name" value="GlmS/AgaS_SIS"/>
</dbReference>
<dbReference type="GO" id="GO:0016853">
    <property type="term" value="F:isomerase activity"/>
    <property type="evidence" value="ECO:0007669"/>
    <property type="project" value="UniProtKB-KW"/>
</dbReference>
<keyword evidence="2" id="KW-1185">Reference proteome</keyword>
<evidence type="ECO:0000313" key="1">
    <source>
        <dbReference type="EMBL" id="AWB83308.1"/>
    </source>
</evidence>
<organism evidence="1 2">
    <name type="scientific">Corynebacterium liangguodongii</name>
    <dbReference type="NCBI Taxonomy" id="2079535"/>
    <lineage>
        <taxon>Bacteria</taxon>
        <taxon>Bacillati</taxon>
        <taxon>Actinomycetota</taxon>
        <taxon>Actinomycetes</taxon>
        <taxon>Mycobacteriales</taxon>
        <taxon>Corynebacteriaceae</taxon>
        <taxon>Corynebacterium</taxon>
    </lineage>
</organism>
<dbReference type="Gene3D" id="3.40.50.10490">
    <property type="entry name" value="Glucose-6-phosphate isomerase like protein, domain 1"/>
    <property type="match status" value="2"/>
</dbReference>
<dbReference type="KEGG" id="clia:C3E79_01415"/>
<dbReference type="GO" id="GO:0097367">
    <property type="term" value="F:carbohydrate derivative binding"/>
    <property type="evidence" value="ECO:0007669"/>
    <property type="project" value="InterPro"/>
</dbReference>
<reference evidence="2" key="1">
    <citation type="submission" date="2018-01" db="EMBL/GenBank/DDBJ databases">
        <authorList>
            <person name="Li J."/>
        </authorList>
    </citation>
    <scope>NUCLEOTIDE SEQUENCE [LARGE SCALE GENOMIC DNA]</scope>
    <source>
        <strain evidence="2">2184</strain>
    </source>
</reference>
<dbReference type="CDD" id="cd05008">
    <property type="entry name" value="SIS_GlmS_GlmD_1"/>
    <property type="match status" value="1"/>
</dbReference>
<evidence type="ECO:0000313" key="2">
    <source>
        <dbReference type="Proteomes" id="UP000244754"/>
    </source>
</evidence>
<keyword evidence="1" id="KW-0413">Isomerase</keyword>